<feature type="region of interest" description="Disordered" evidence="1">
    <location>
        <begin position="1"/>
        <end position="41"/>
    </location>
</feature>
<feature type="non-terminal residue" evidence="3">
    <location>
        <position position="1"/>
    </location>
</feature>
<proteinExistence type="predicted"/>
<comment type="caution">
    <text evidence="3">The sequence shown here is derived from an EMBL/GenBank/DDBJ whole genome shotgun (WGS) entry which is preliminary data.</text>
</comment>
<keyword evidence="2" id="KW-0812">Transmembrane</keyword>
<feature type="compositionally biased region" description="Low complexity" evidence="1">
    <location>
        <begin position="1"/>
        <end position="12"/>
    </location>
</feature>
<sequence length="295" mass="31448">NGAQSQAPQGQPSWGGGPGGGNTMQLPAGGYSLPPGTSPRKSSPWPWILGGGGVVILVAVIVVAAMFLVNPSTRPTADDSTLPPAVPTQEPTPFPTEPEFTEPPQQTPAPGATEFPRPQNGRIQDPVSGMSYTFPGAPWQVAANLGNDPLGFTWTSGALAVAQEDYDGKGTRWLGNVLTGELPDKYGYDGAASMRGIAATLLHATEAVYYSPEHERKIVKDEAIKVSGRDGWLFMFDLDFSAQSKANGWKWKKERAAFVIVDRGEGRKPALMYLSIPDNLDTSLAERVVKSLKVS</sequence>
<dbReference type="Proteomes" id="UP001597024">
    <property type="component" value="Unassembled WGS sequence"/>
</dbReference>
<reference evidence="4" key="1">
    <citation type="journal article" date="2019" name="Int. J. Syst. Evol. Microbiol.">
        <title>The Global Catalogue of Microorganisms (GCM) 10K type strain sequencing project: providing services to taxonomists for standard genome sequencing and annotation.</title>
        <authorList>
            <consortium name="The Broad Institute Genomics Platform"/>
            <consortium name="The Broad Institute Genome Sequencing Center for Infectious Disease"/>
            <person name="Wu L."/>
            <person name="Ma J."/>
        </authorList>
    </citation>
    <scope>NUCLEOTIDE SEQUENCE [LARGE SCALE GENOMIC DNA]</scope>
    <source>
        <strain evidence="4">CCUG 62974</strain>
    </source>
</reference>
<dbReference type="EMBL" id="JBHTHX010001069">
    <property type="protein sequence ID" value="MFD0887808.1"/>
    <property type="molecule type" value="Genomic_DNA"/>
</dbReference>
<evidence type="ECO:0000256" key="2">
    <source>
        <dbReference type="SAM" id="Phobius"/>
    </source>
</evidence>
<keyword evidence="2" id="KW-1133">Transmembrane helix</keyword>
<feature type="transmembrane region" description="Helical" evidence="2">
    <location>
        <begin position="47"/>
        <end position="69"/>
    </location>
</feature>
<feature type="compositionally biased region" description="Gly residues" evidence="1">
    <location>
        <begin position="13"/>
        <end position="22"/>
    </location>
</feature>
<name>A0ABW3DVD8_9ACTN</name>
<protein>
    <submittedName>
        <fullName evidence="3">APA family fibronectin-binding glycoprotein</fullName>
    </submittedName>
</protein>
<feature type="compositionally biased region" description="Pro residues" evidence="1">
    <location>
        <begin position="84"/>
        <end position="96"/>
    </location>
</feature>
<organism evidence="3 4">
    <name type="scientific">Streptosporangium algeriense</name>
    <dbReference type="NCBI Taxonomy" id="1682748"/>
    <lineage>
        <taxon>Bacteria</taxon>
        <taxon>Bacillati</taxon>
        <taxon>Actinomycetota</taxon>
        <taxon>Actinomycetes</taxon>
        <taxon>Streptosporangiales</taxon>
        <taxon>Streptosporangiaceae</taxon>
        <taxon>Streptosporangium</taxon>
    </lineage>
</organism>
<keyword evidence="4" id="KW-1185">Reference proteome</keyword>
<evidence type="ECO:0000313" key="4">
    <source>
        <dbReference type="Proteomes" id="UP001597024"/>
    </source>
</evidence>
<feature type="region of interest" description="Disordered" evidence="1">
    <location>
        <begin position="73"/>
        <end position="124"/>
    </location>
</feature>
<evidence type="ECO:0000313" key="3">
    <source>
        <dbReference type="EMBL" id="MFD0887808.1"/>
    </source>
</evidence>
<gene>
    <name evidence="3" type="ORF">ACFQ08_24980</name>
</gene>
<accession>A0ABW3DVD8</accession>
<evidence type="ECO:0000256" key="1">
    <source>
        <dbReference type="SAM" id="MobiDB-lite"/>
    </source>
</evidence>
<keyword evidence="2" id="KW-0472">Membrane</keyword>